<reference evidence="1 2" key="1">
    <citation type="submission" date="2016-12" db="EMBL/GenBank/DDBJ databases">
        <title>The new phylogeny of genus Mycobacterium.</title>
        <authorList>
            <person name="Tortoli E."/>
            <person name="Trovato A."/>
            <person name="Cirillo D.M."/>
        </authorList>
    </citation>
    <scope>NUCLEOTIDE SEQUENCE [LARGE SCALE GENOMIC DNA]</scope>
    <source>
        <strain evidence="1 2">DSM 45130</strain>
    </source>
</reference>
<comment type="caution">
    <text evidence="1">The sequence shown here is derived from an EMBL/GenBank/DDBJ whole genome shotgun (WGS) entry which is preliminary data.</text>
</comment>
<keyword evidence="2" id="KW-1185">Reference proteome</keyword>
<dbReference type="STRING" id="444597.BST26_04805"/>
<dbReference type="AlphaFoldDB" id="A0A1X0DJU0"/>
<accession>A0A1X0DJU0</accession>
<proteinExistence type="predicted"/>
<gene>
    <name evidence="1" type="ORF">BST26_04805</name>
</gene>
<dbReference type="EMBL" id="MVHS01000007">
    <property type="protein sequence ID" value="ORA72577.1"/>
    <property type="molecule type" value="Genomic_DNA"/>
</dbReference>
<organism evidence="1 2">
    <name type="scientific">Mycolicibacterium insubricum</name>
    <dbReference type="NCBI Taxonomy" id="444597"/>
    <lineage>
        <taxon>Bacteria</taxon>
        <taxon>Bacillati</taxon>
        <taxon>Actinomycetota</taxon>
        <taxon>Actinomycetes</taxon>
        <taxon>Mycobacteriales</taxon>
        <taxon>Mycobacteriaceae</taxon>
        <taxon>Mycolicibacterium</taxon>
    </lineage>
</organism>
<name>A0A1X0DJU0_9MYCO</name>
<dbReference type="Gene3D" id="3.40.830.10">
    <property type="entry name" value="LigB-like"/>
    <property type="match status" value="1"/>
</dbReference>
<protein>
    <submittedName>
        <fullName evidence="1">Uncharacterized protein</fullName>
    </submittedName>
</protein>
<sequence length="271" mass="26993">MLTAIAIVPSPPVLVPELAGGGAAEFAGLRAAVAEAAAALPPRWLAVGVAGDAPAVFGTRASGTFAGYGADVPVALSGHPDPAVRALPLCALITGWIRGQSAPQAVAEVRCWPADTPDAAAVAAGAALRAELDATGEPIGVLVVADGLTTLTPSAPGGHDPASVPLQQALDDALATGDTARLAVPPPAAGRTAYAVLSGLAGPGPHEVHQLYRDAPLGVGYFVGVWRFSEARRSGDGEGRVSGACGADAGRIRPLVASRVEAGTDHQGWRL</sequence>
<evidence type="ECO:0000313" key="1">
    <source>
        <dbReference type="EMBL" id="ORA72577.1"/>
    </source>
</evidence>
<evidence type="ECO:0000313" key="2">
    <source>
        <dbReference type="Proteomes" id="UP000192801"/>
    </source>
</evidence>
<dbReference type="Proteomes" id="UP000192801">
    <property type="component" value="Unassembled WGS sequence"/>
</dbReference>